<comment type="caution">
    <text evidence="2">The sequence shown here is derived from an EMBL/GenBank/DDBJ whole genome shotgun (WGS) entry which is preliminary data.</text>
</comment>
<dbReference type="Proteomes" id="UP000293291">
    <property type="component" value="Unassembled WGS sequence"/>
</dbReference>
<keyword evidence="1" id="KW-0472">Membrane</keyword>
<keyword evidence="1" id="KW-0812">Transmembrane</keyword>
<keyword evidence="3" id="KW-1185">Reference proteome</keyword>
<accession>A0A4Q2SM26</accession>
<keyword evidence="1" id="KW-1133">Transmembrane helix</keyword>
<sequence length="339" mass="38264">MAEWFHAMEDWLRGWNEPGTLGDVLPWLVTSMVTVLATLVLSLRRRRQERREQALQIAAWVDESPQDGSVIRVRNSSRQRIESVAALVARMPVRGEEPVDWDHDAQFFACLTIGPERTVTFPLRDSLTAVGHFRVRLYFSDHAGRPWILWENGTLGRTRRAVADSFFTGTSSGRTAEMMDHSGTVGPDGNRVELANIPVQRLDVDEEDGTNISLVLLPKGKSAEPSAVAELTRDGKRVARVYLDAEDRIMRLTVCNLPEDTWKYCYPQYLFAERYTVLFGTPGQDVGELLDTFDVGDAWVLGGKHTPWNEMAHLAYDSGGRLRAIMFNRRSLVPGFLTD</sequence>
<evidence type="ECO:0000313" key="3">
    <source>
        <dbReference type="Proteomes" id="UP000293291"/>
    </source>
</evidence>
<feature type="transmembrane region" description="Helical" evidence="1">
    <location>
        <begin position="24"/>
        <end position="43"/>
    </location>
</feature>
<evidence type="ECO:0008006" key="4">
    <source>
        <dbReference type="Google" id="ProtNLM"/>
    </source>
</evidence>
<evidence type="ECO:0000313" key="2">
    <source>
        <dbReference type="EMBL" id="RYC05194.1"/>
    </source>
</evidence>
<name>A0A4Q2SM26_9ACTN</name>
<protein>
    <recommendedName>
        <fullName evidence="4">DUF4178 domain-containing protein</fullName>
    </recommendedName>
</protein>
<dbReference type="EMBL" id="SDWU01000001">
    <property type="protein sequence ID" value="RYC05194.1"/>
    <property type="molecule type" value="Genomic_DNA"/>
</dbReference>
<dbReference type="RefSeq" id="WP_129453217.1">
    <property type="nucleotide sequence ID" value="NZ_JACXYX010000003.1"/>
</dbReference>
<gene>
    <name evidence="2" type="ORF">EUA07_01510</name>
</gene>
<organism evidence="2 3">
    <name type="scientific">Nocardioides ganghwensis</name>
    <dbReference type="NCBI Taxonomy" id="252230"/>
    <lineage>
        <taxon>Bacteria</taxon>
        <taxon>Bacillati</taxon>
        <taxon>Actinomycetota</taxon>
        <taxon>Actinomycetes</taxon>
        <taxon>Propionibacteriales</taxon>
        <taxon>Nocardioidaceae</taxon>
        <taxon>Nocardioides</taxon>
    </lineage>
</organism>
<evidence type="ECO:0000256" key="1">
    <source>
        <dbReference type="SAM" id="Phobius"/>
    </source>
</evidence>
<dbReference type="AlphaFoldDB" id="A0A4Q2SM26"/>
<reference evidence="2 3" key="1">
    <citation type="submission" date="2019-01" db="EMBL/GenBank/DDBJ databases">
        <title>Novel species of Nocardioides.</title>
        <authorList>
            <person name="Liu Q."/>
            <person name="Xin Y.-H."/>
        </authorList>
    </citation>
    <scope>NUCLEOTIDE SEQUENCE [LARGE SCALE GENOMIC DNA]</scope>
    <source>
        <strain evidence="2 3">CGMCC 4.6875</strain>
    </source>
</reference>
<dbReference type="OrthoDB" id="9765815at2"/>
<proteinExistence type="predicted"/>